<proteinExistence type="predicted"/>
<name>A0A6J5NV35_9CAUD</name>
<protein>
    <submittedName>
        <fullName evidence="1">Uncharacterized protein</fullName>
    </submittedName>
</protein>
<organism evidence="1">
    <name type="scientific">uncultured Caudovirales phage</name>
    <dbReference type="NCBI Taxonomy" id="2100421"/>
    <lineage>
        <taxon>Viruses</taxon>
        <taxon>Duplodnaviria</taxon>
        <taxon>Heunggongvirae</taxon>
        <taxon>Uroviricota</taxon>
        <taxon>Caudoviricetes</taxon>
        <taxon>Peduoviridae</taxon>
        <taxon>Maltschvirus</taxon>
        <taxon>Maltschvirus maltsch</taxon>
    </lineage>
</organism>
<reference evidence="1" key="1">
    <citation type="submission" date="2020-04" db="EMBL/GenBank/DDBJ databases">
        <authorList>
            <person name="Chiriac C."/>
            <person name="Salcher M."/>
            <person name="Ghai R."/>
            <person name="Kavagutti S V."/>
        </authorList>
    </citation>
    <scope>NUCLEOTIDE SEQUENCE</scope>
</reference>
<gene>
    <name evidence="1" type="ORF">UFOVP787_81</name>
</gene>
<accession>A0A6J5NV35</accession>
<evidence type="ECO:0000313" key="1">
    <source>
        <dbReference type="EMBL" id="CAB4162652.1"/>
    </source>
</evidence>
<dbReference type="EMBL" id="LR796734">
    <property type="protein sequence ID" value="CAB4162652.1"/>
    <property type="molecule type" value="Genomic_DNA"/>
</dbReference>
<sequence>MTLEEALRMLALTQMRPFDSFDFNSYNGVTTKFPMIGNYFNYELVLDGVELEIHEGPAHENIYLFDLSTGSSMII</sequence>